<dbReference type="SUPFAM" id="SSF49299">
    <property type="entry name" value="PKD domain"/>
    <property type="match status" value="1"/>
</dbReference>
<dbReference type="EMBL" id="PXOQ01000007">
    <property type="protein sequence ID" value="PSG90794.1"/>
    <property type="molecule type" value="Genomic_DNA"/>
</dbReference>
<dbReference type="OrthoDB" id="7443339at2"/>
<reference evidence="3 4" key="1">
    <citation type="submission" date="2018-03" db="EMBL/GenBank/DDBJ databases">
        <title>Mesoflavibacter sp. HG37 and Mesoflavibacter sp. HG96 sp.nov., two marine bacteria isolated from seawater of Western Pacific Ocean.</title>
        <authorList>
            <person name="Cheng H."/>
            <person name="Wu Y.-H."/>
            <person name="Guo L.-L."/>
            <person name="Xu X.-W."/>
        </authorList>
    </citation>
    <scope>NUCLEOTIDE SEQUENCE [LARGE SCALE GENOMIC DNA]</scope>
    <source>
        <strain evidence="3 4">KCTC 32269</strain>
    </source>
</reference>
<dbReference type="Pfam" id="PF00801">
    <property type="entry name" value="PKD"/>
    <property type="match status" value="1"/>
</dbReference>
<dbReference type="InterPro" id="IPR013783">
    <property type="entry name" value="Ig-like_fold"/>
</dbReference>
<dbReference type="RefSeq" id="WP_106462935.1">
    <property type="nucleotide sequence ID" value="NZ_PXOQ01000007.1"/>
</dbReference>
<dbReference type="CDD" id="cd00146">
    <property type="entry name" value="PKD"/>
    <property type="match status" value="1"/>
</dbReference>
<dbReference type="PROSITE" id="PS51257">
    <property type="entry name" value="PROKAR_LIPOPROTEIN"/>
    <property type="match status" value="1"/>
</dbReference>
<accession>A0A2T1NEC2</accession>
<organism evidence="3 4">
    <name type="scientific">Aurantibacter aestuarii</name>
    <dbReference type="NCBI Taxonomy" id="1266046"/>
    <lineage>
        <taxon>Bacteria</taxon>
        <taxon>Pseudomonadati</taxon>
        <taxon>Bacteroidota</taxon>
        <taxon>Flavobacteriia</taxon>
        <taxon>Flavobacteriales</taxon>
        <taxon>Flavobacteriaceae</taxon>
        <taxon>Aurantibacter</taxon>
    </lineage>
</organism>
<evidence type="ECO:0000256" key="1">
    <source>
        <dbReference type="SAM" id="SignalP"/>
    </source>
</evidence>
<feature type="signal peptide" evidence="1">
    <location>
        <begin position="1"/>
        <end position="21"/>
    </location>
</feature>
<evidence type="ECO:0000313" key="4">
    <source>
        <dbReference type="Proteomes" id="UP000238426"/>
    </source>
</evidence>
<evidence type="ECO:0000259" key="2">
    <source>
        <dbReference type="PROSITE" id="PS50093"/>
    </source>
</evidence>
<protein>
    <recommendedName>
        <fullName evidence="2">PKD domain-containing protein</fullName>
    </recommendedName>
</protein>
<proteinExistence type="predicted"/>
<keyword evidence="4" id="KW-1185">Reference proteome</keyword>
<dbReference type="AlphaFoldDB" id="A0A2T1NEC2"/>
<dbReference type="SMART" id="SM00089">
    <property type="entry name" value="PKD"/>
    <property type="match status" value="1"/>
</dbReference>
<sequence length="136" mass="15407">MKLNYLYLVIVVCLFFSCSQNEEEFVEDSPLTIEKPTNNLEEPLTADFDFNALIINEQDDIGVTNLSTGATSYEWDFGNGTKSYNKIPDFKYLIHGTYYVRLKVKNDKGEEASVKKSIEVLCLFGGGIHTTEESEI</sequence>
<dbReference type="InterPro" id="IPR000601">
    <property type="entry name" value="PKD_dom"/>
</dbReference>
<gene>
    <name evidence="3" type="ORF">C7H52_05840</name>
</gene>
<dbReference type="Proteomes" id="UP000238426">
    <property type="component" value="Unassembled WGS sequence"/>
</dbReference>
<dbReference type="PROSITE" id="PS50093">
    <property type="entry name" value="PKD"/>
    <property type="match status" value="1"/>
</dbReference>
<evidence type="ECO:0000313" key="3">
    <source>
        <dbReference type="EMBL" id="PSG90794.1"/>
    </source>
</evidence>
<feature type="chain" id="PRO_5015709371" description="PKD domain-containing protein" evidence="1">
    <location>
        <begin position="22"/>
        <end position="136"/>
    </location>
</feature>
<keyword evidence="1" id="KW-0732">Signal</keyword>
<dbReference type="InterPro" id="IPR035986">
    <property type="entry name" value="PKD_dom_sf"/>
</dbReference>
<dbReference type="InterPro" id="IPR022409">
    <property type="entry name" value="PKD/Chitinase_dom"/>
</dbReference>
<comment type="caution">
    <text evidence="3">The sequence shown here is derived from an EMBL/GenBank/DDBJ whole genome shotgun (WGS) entry which is preliminary data.</text>
</comment>
<name>A0A2T1NEC2_9FLAO</name>
<dbReference type="Gene3D" id="2.60.40.10">
    <property type="entry name" value="Immunoglobulins"/>
    <property type="match status" value="1"/>
</dbReference>
<feature type="domain" description="PKD" evidence="2">
    <location>
        <begin position="71"/>
        <end position="120"/>
    </location>
</feature>